<accession>A0A8T0EZB3</accession>
<feature type="compositionally biased region" description="Basic and acidic residues" evidence="1">
    <location>
        <begin position="104"/>
        <end position="136"/>
    </location>
</feature>
<sequence>RVESPSRGGKTGRCTERSRGEMKDPLGRVGLKKKKTKCGALKFNYPEGLLPTREGSKVPSRCGYQLGRITINRRHERLEGTPLARLYLEEEIRSVRQLENSAYPDKHSILNPQERDESNIQEGDKNSDDVTERMPEAKMEGSLVAVLVKKIAV</sequence>
<dbReference type="EMBL" id="JABXBU010000158">
    <property type="protein sequence ID" value="KAF8784206.1"/>
    <property type="molecule type" value="Genomic_DNA"/>
</dbReference>
<name>A0A8T0EZB3_ARGBR</name>
<protein>
    <submittedName>
        <fullName evidence="2">Uncharacterized protein</fullName>
    </submittedName>
</protein>
<comment type="caution">
    <text evidence="2">The sequence shown here is derived from an EMBL/GenBank/DDBJ whole genome shotgun (WGS) entry which is preliminary data.</text>
</comment>
<dbReference type="AlphaFoldDB" id="A0A8T0EZB3"/>
<gene>
    <name evidence="2" type="ORF">HNY73_011565</name>
</gene>
<feature type="region of interest" description="Disordered" evidence="1">
    <location>
        <begin position="98"/>
        <end position="136"/>
    </location>
</feature>
<dbReference type="Proteomes" id="UP000807504">
    <property type="component" value="Unassembled WGS sequence"/>
</dbReference>
<feature type="region of interest" description="Disordered" evidence="1">
    <location>
        <begin position="1"/>
        <end position="25"/>
    </location>
</feature>
<reference evidence="2" key="1">
    <citation type="journal article" date="2020" name="bioRxiv">
        <title>Chromosome-level reference genome of the European wasp spider Argiope bruennichi: a resource for studies on range expansion and evolutionary adaptation.</title>
        <authorList>
            <person name="Sheffer M.M."/>
            <person name="Hoppe A."/>
            <person name="Krehenwinkel H."/>
            <person name="Uhl G."/>
            <person name="Kuss A.W."/>
            <person name="Jensen L."/>
            <person name="Jensen C."/>
            <person name="Gillespie R.G."/>
            <person name="Hoff K.J."/>
            <person name="Prost S."/>
        </authorList>
    </citation>
    <scope>NUCLEOTIDE SEQUENCE</scope>
</reference>
<evidence type="ECO:0000313" key="3">
    <source>
        <dbReference type="Proteomes" id="UP000807504"/>
    </source>
</evidence>
<keyword evidence="3" id="KW-1185">Reference proteome</keyword>
<feature type="compositionally biased region" description="Basic and acidic residues" evidence="1">
    <location>
        <begin position="13"/>
        <end position="25"/>
    </location>
</feature>
<organism evidence="2 3">
    <name type="scientific">Argiope bruennichi</name>
    <name type="common">Wasp spider</name>
    <name type="synonym">Aranea bruennichi</name>
    <dbReference type="NCBI Taxonomy" id="94029"/>
    <lineage>
        <taxon>Eukaryota</taxon>
        <taxon>Metazoa</taxon>
        <taxon>Ecdysozoa</taxon>
        <taxon>Arthropoda</taxon>
        <taxon>Chelicerata</taxon>
        <taxon>Arachnida</taxon>
        <taxon>Araneae</taxon>
        <taxon>Araneomorphae</taxon>
        <taxon>Entelegynae</taxon>
        <taxon>Araneoidea</taxon>
        <taxon>Araneidae</taxon>
        <taxon>Argiope</taxon>
    </lineage>
</organism>
<feature type="non-terminal residue" evidence="2">
    <location>
        <position position="1"/>
    </location>
</feature>
<evidence type="ECO:0000313" key="2">
    <source>
        <dbReference type="EMBL" id="KAF8784206.1"/>
    </source>
</evidence>
<proteinExistence type="predicted"/>
<evidence type="ECO:0000256" key="1">
    <source>
        <dbReference type="SAM" id="MobiDB-lite"/>
    </source>
</evidence>
<reference evidence="2" key="2">
    <citation type="submission" date="2020-06" db="EMBL/GenBank/DDBJ databases">
        <authorList>
            <person name="Sheffer M."/>
        </authorList>
    </citation>
    <scope>NUCLEOTIDE SEQUENCE</scope>
</reference>